<dbReference type="EC" id="1.1.1.22" evidence="3 8"/>
<feature type="binding site" evidence="11">
    <location>
        <position position="30"/>
    </location>
    <ligand>
        <name>NAD(+)</name>
        <dbReference type="ChEBI" id="CHEBI:57540"/>
    </ligand>
</feature>
<evidence type="ECO:0000256" key="7">
    <source>
        <dbReference type="ARBA" id="ARBA00047473"/>
    </source>
</evidence>
<feature type="binding site" evidence="10">
    <location>
        <begin position="150"/>
        <end position="153"/>
    </location>
    <ligand>
        <name>substrate</name>
    </ligand>
</feature>
<accession>A0A1L9BKM8</accession>
<name>A0A1L9BKM8_9BACT</name>
<dbReference type="PIRSF" id="PIRSF500134">
    <property type="entry name" value="UDPglc_DH_bac"/>
    <property type="match status" value="1"/>
</dbReference>
<sequence length="433" mass="46853">MKLTVIGTGYVGLVAGVGFADVGNDVACVDVDASKIARLERGEVPIYEPGLDTLIASNVKAGRLTFSTDIAAAIRAAEVVIIAVGTPPRADGSADLSAVFAVAETIGQNMNGFKVVVTKSTVPVGTADRIEQIIGRYTDQLFGVASNPEFLKEGAAINDFMKPDRVVIGSNSARALEVLRTLYTPLVRTSDGLHTMDARSAELTKYAANAMLATRISFMNDLAVLSEKLGADIEQVRKAVGADPRVGPKFLYPGAGFGGSCFPKDIAALQHIAKGVGHELEVVRAVESVNHRQKRLLFEKLRRHLDGELKGRTVAVWGLAFKPKTDDIRESPALVLIHDLLEAGARVRAHDPVAMDNVRAQLGERITYCKDMYEAAEGADAAVLVTEWQDYRQPDFARLKGLMRAPVLLDGRNIWEPQEPRSFGFWYSAIGRP</sequence>
<feature type="binding site" evidence="11">
    <location>
        <position position="86"/>
    </location>
    <ligand>
        <name>NAD(+)</name>
        <dbReference type="ChEBI" id="CHEBI:57540"/>
    </ligand>
</feature>
<dbReference type="Gene3D" id="3.40.50.720">
    <property type="entry name" value="NAD(P)-binding Rossmann-like Domain"/>
    <property type="match status" value="2"/>
</dbReference>
<feature type="binding site" evidence="10">
    <location>
        <position position="205"/>
    </location>
    <ligand>
        <name>substrate</name>
    </ligand>
</feature>
<dbReference type="InterPro" id="IPR014027">
    <property type="entry name" value="UDP-Glc/GDP-Man_DH_C"/>
</dbReference>
<evidence type="ECO:0000256" key="10">
    <source>
        <dbReference type="PIRSR" id="PIRSR500134-2"/>
    </source>
</evidence>
<dbReference type="PANTHER" id="PTHR43750:SF3">
    <property type="entry name" value="UDP-GLUCOSE 6-DEHYDROGENASE TUAD"/>
    <property type="match status" value="1"/>
</dbReference>
<dbReference type="InterPro" id="IPR008927">
    <property type="entry name" value="6-PGluconate_DH-like_C_sf"/>
</dbReference>
<feature type="domain" description="UDP-glucose/GDP-mannose dehydrogenase C-terminal" evidence="12">
    <location>
        <begin position="315"/>
        <end position="417"/>
    </location>
</feature>
<dbReference type="Pfam" id="PF03721">
    <property type="entry name" value="UDPG_MGDP_dh_N"/>
    <property type="match status" value="1"/>
</dbReference>
<evidence type="ECO:0000256" key="1">
    <source>
        <dbReference type="ARBA" id="ARBA00004701"/>
    </source>
</evidence>
<keyword evidence="14" id="KW-1185">Reference proteome</keyword>
<dbReference type="SUPFAM" id="SSF52413">
    <property type="entry name" value="UDP-glucose/GDP-mannose dehydrogenase C-terminal domain"/>
    <property type="match status" value="1"/>
</dbReference>
<feature type="binding site" evidence="10">
    <location>
        <position position="322"/>
    </location>
    <ligand>
        <name>substrate</name>
    </ligand>
</feature>
<evidence type="ECO:0000256" key="6">
    <source>
        <dbReference type="ARBA" id="ARBA00023027"/>
    </source>
</evidence>
<evidence type="ECO:0000256" key="3">
    <source>
        <dbReference type="ARBA" id="ARBA00012954"/>
    </source>
</evidence>
<evidence type="ECO:0000256" key="9">
    <source>
        <dbReference type="PIRSR" id="PIRSR500134-1"/>
    </source>
</evidence>
<dbReference type="GO" id="GO:0006065">
    <property type="term" value="P:UDP-glucuronate biosynthetic process"/>
    <property type="evidence" value="ECO:0007669"/>
    <property type="project" value="UniProtKB-UniPathway"/>
</dbReference>
<feature type="binding site" evidence="11">
    <location>
        <position position="153"/>
    </location>
    <ligand>
        <name>NAD(+)</name>
        <dbReference type="ChEBI" id="CHEBI:57540"/>
    </ligand>
</feature>
<feature type="binding site" evidence="11">
    <location>
        <position position="329"/>
    </location>
    <ligand>
        <name>NAD(+)</name>
        <dbReference type="ChEBI" id="CHEBI:57540"/>
    </ligand>
</feature>
<evidence type="ECO:0000256" key="4">
    <source>
        <dbReference type="ARBA" id="ARBA00015132"/>
    </source>
</evidence>
<dbReference type="UniPathway" id="UPA00038">
    <property type="reaction ID" value="UER00491"/>
</dbReference>
<feature type="active site" description="Nucleophile" evidence="9">
    <location>
        <position position="261"/>
    </location>
</feature>
<keyword evidence="6 8" id="KW-0520">NAD</keyword>
<dbReference type="NCBIfam" id="TIGR03026">
    <property type="entry name" value="NDP-sugDHase"/>
    <property type="match status" value="1"/>
</dbReference>
<evidence type="ECO:0000313" key="13">
    <source>
        <dbReference type="EMBL" id="OJH42756.1"/>
    </source>
</evidence>
<dbReference type="SUPFAM" id="SSF51735">
    <property type="entry name" value="NAD(P)-binding Rossmann-fold domains"/>
    <property type="match status" value="1"/>
</dbReference>
<feature type="binding site" evidence="10">
    <location>
        <position position="258"/>
    </location>
    <ligand>
        <name>substrate</name>
    </ligand>
</feature>
<evidence type="ECO:0000313" key="14">
    <source>
        <dbReference type="Proteomes" id="UP000182229"/>
    </source>
</evidence>
<dbReference type="GO" id="GO:0000271">
    <property type="term" value="P:polysaccharide biosynthetic process"/>
    <property type="evidence" value="ECO:0007669"/>
    <property type="project" value="InterPro"/>
</dbReference>
<dbReference type="InterPro" id="IPR036291">
    <property type="entry name" value="NAD(P)-bd_dom_sf"/>
</dbReference>
<dbReference type="STRING" id="83449.BON30_06150"/>
<protein>
    <recommendedName>
        <fullName evidence="4 8">UDP-glucose 6-dehydrogenase</fullName>
        <ecNumber evidence="3 8">1.1.1.22</ecNumber>
    </recommendedName>
</protein>
<evidence type="ECO:0000256" key="8">
    <source>
        <dbReference type="PIRNR" id="PIRNR000124"/>
    </source>
</evidence>
<dbReference type="SMART" id="SM00984">
    <property type="entry name" value="UDPG_MGDP_dh_C"/>
    <property type="match status" value="1"/>
</dbReference>
<dbReference type="GO" id="GO:0051287">
    <property type="term" value="F:NAD binding"/>
    <property type="evidence" value="ECO:0007669"/>
    <property type="project" value="InterPro"/>
</dbReference>
<dbReference type="Proteomes" id="UP000182229">
    <property type="component" value="Unassembled WGS sequence"/>
</dbReference>
<dbReference type="InterPro" id="IPR001732">
    <property type="entry name" value="UDP-Glc/GDP-Man_DH_N"/>
</dbReference>
<feature type="binding site" evidence="11">
    <location>
        <position position="121"/>
    </location>
    <ligand>
        <name>NAD(+)</name>
        <dbReference type="ChEBI" id="CHEBI:57540"/>
    </ligand>
</feature>
<dbReference type="RefSeq" id="WP_071896852.1">
    <property type="nucleotide sequence ID" value="NZ_MPIN01000001.1"/>
</dbReference>
<comment type="similarity">
    <text evidence="2 8">Belongs to the UDP-glucose/GDP-mannose dehydrogenase family.</text>
</comment>
<dbReference type="AlphaFoldDB" id="A0A1L9BKM8"/>
<gene>
    <name evidence="13" type="ORF">BON30_06150</name>
</gene>
<proteinExistence type="inferred from homology"/>
<comment type="pathway">
    <text evidence="1">Nucleotide-sugar biosynthesis; UDP-alpha-D-glucuronate biosynthesis; UDP-alpha-D-glucuronate from UDP-alpha-D-glucose: step 1/1.</text>
</comment>
<dbReference type="OrthoDB" id="9803238at2"/>
<feature type="binding site" evidence="10">
    <location>
        <begin position="250"/>
        <end position="254"/>
    </location>
    <ligand>
        <name>substrate</name>
    </ligand>
</feature>
<dbReference type="Gene3D" id="1.20.5.100">
    <property type="entry name" value="Cytochrome c1, transmembrane anchor, C-terminal"/>
    <property type="match status" value="1"/>
</dbReference>
<evidence type="ECO:0000259" key="12">
    <source>
        <dbReference type="SMART" id="SM00984"/>
    </source>
</evidence>
<reference evidence="14" key="1">
    <citation type="submission" date="2016-11" db="EMBL/GenBank/DDBJ databases">
        <authorList>
            <person name="Shukria A."/>
            <person name="Stevens D.C."/>
        </authorList>
    </citation>
    <scope>NUCLEOTIDE SEQUENCE [LARGE SCALE GENOMIC DNA]</scope>
    <source>
        <strain evidence="14">Cbfe23</strain>
    </source>
</reference>
<dbReference type="PIRSF" id="PIRSF000124">
    <property type="entry name" value="UDPglc_GDPman_dh"/>
    <property type="match status" value="1"/>
</dbReference>
<dbReference type="InterPro" id="IPR036220">
    <property type="entry name" value="UDP-Glc/GDP-Man_DH_C_sf"/>
</dbReference>
<evidence type="ECO:0000256" key="2">
    <source>
        <dbReference type="ARBA" id="ARBA00006601"/>
    </source>
</evidence>
<dbReference type="GO" id="GO:0003979">
    <property type="term" value="F:UDP-glucose 6-dehydrogenase activity"/>
    <property type="evidence" value="ECO:0007669"/>
    <property type="project" value="UniProtKB-EC"/>
</dbReference>
<dbReference type="Pfam" id="PF03720">
    <property type="entry name" value="UDPG_MGDP_dh_C"/>
    <property type="match status" value="1"/>
</dbReference>
<dbReference type="InterPro" id="IPR014026">
    <property type="entry name" value="UDP-Glc/GDP-Man_DH_dimer"/>
</dbReference>
<comment type="catalytic activity">
    <reaction evidence="7 8">
        <text>UDP-alpha-D-glucose + 2 NAD(+) + H2O = UDP-alpha-D-glucuronate + 2 NADH + 3 H(+)</text>
        <dbReference type="Rhea" id="RHEA:23596"/>
        <dbReference type="ChEBI" id="CHEBI:15377"/>
        <dbReference type="ChEBI" id="CHEBI:15378"/>
        <dbReference type="ChEBI" id="CHEBI:57540"/>
        <dbReference type="ChEBI" id="CHEBI:57945"/>
        <dbReference type="ChEBI" id="CHEBI:58052"/>
        <dbReference type="ChEBI" id="CHEBI:58885"/>
        <dbReference type="EC" id="1.1.1.22"/>
    </reaction>
</comment>
<dbReference type="PANTHER" id="PTHR43750">
    <property type="entry name" value="UDP-GLUCOSE 6-DEHYDROGENASE TUAD"/>
    <property type="match status" value="1"/>
</dbReference>
<feature type="binding site" evidence="11">
    <location>
        <position position="264"/>
    </location>
    <ligand>
        <name>NAD(+)</name>
        <dbReference type="ChEBI" id="CHEBI:57540"/>
    </ligand>
</feature>
<dbReference type="InterPro" id="IPR028357">
    <property type="entry name" value="UDPglc_DH_bac"/>
</dbReference>
<reference evidence="13 14" key="2">
    <citation type="submission" date="2016-12" db="EMBL/GenBank/DDBJ databases">
        <title>Draft Genome Sequence of Cystobacter ferrugineus Strain Cbfe23.</title>
        <authorList>
            <person name="Akbar S."/>
            <person name="Dowd S.E."/>
            <person name="Stevens D.C."/>
        </authorList>
    </citation>
    <scope>NUCLEOTIDE SEQUENCE [LARGE SCALE GENOMIC DNA]</scope>
    <source>
        <strain evidence="13 14">Cbfe23</strain>
    </source>
</reference>
<dbReference type="Pfam" id="PF00984">
    <property type="entry name" value="UDPG_MGDP_dh"/>
    <property type="match status" value="1"/>
</dbReference>
<evidence type="ECO:0000256" key="11">
    <source>
        <dbReference type="PIRSR" id="PIRSR500134-3"/>
    </source>
</evidence>
<organism evidence="13 14">
    <name type="scientific">Cystobacter ferrugineus</name>
    <dbReference type="NCBI Taxonomy" id="83449"/>
    <lineage>
        <taxon>Bacteria</taxon>
        <taxon>Pseudomonadati</taxon>
        <taxon>Myxococcota</taxon>
        <taxon>Myxococcia</taxon>
        <taxon>Myxococcales</taxon>
        <taxon>Cystobacterineae</taxon>
        <taxon>Archangiaceae</taxon>
        <taxon>Cystobacter</taxon>
    </lineage>
</organism>
<dbReference type="InterPro" id="IPR017476">
    <property type="entry name" value="UDP-Glc/GDP-Man"/>
</dbReference>
<feature type="binding site" evidence="11">
    <location>
        <position position="35"/>
    </location>
    <ligand>
        <name>NAD(+)</name>
        <dbReference type="ChEBI" id="CHEBI:57540"/>
    </ligand>
</feature>
<comment type="caution">
    <text evidence="13">The sequence shown here is derived from an EMBL/GenBank/DDBJ whole genome shotgun (WGS) entry which is preliminary data.</text>
</comment>
<keyword evidence="5 8" id="KW-0560">Oxidoreductase</keyword>
<evidence type="ECO:0000256" key="5">
    <source>
        <dbReference type="ARBA" id="ARBA00023002"/>
    </source>
</evidence>
<dbReference type="EMBL" id="MPIN01000001">
    <property type="protein sequence ID" value="OJH42756.1"/>
    <property type="molecule type" value="Genomic_DNA"/>
</dbReference>
<dbReference type="SUPFAM" id="SSF48179">
    <property type="entry name" value="6-phosphogluconate dehydrogenase C-terminal domain-like"/>
    <property type="match status" value="1"/>
</dbReference>